<dbReference type="CDD" id="cd02947">
    <property type="entry name" value="TRX_family"/>
    <property type="match status" value="1"/>
</dbReference>
<dbReference type="EMBL" id="JAGKON010000013">
    <property type="protein sequence ID" value="MBQ0600820.1"/>
    <property type="molecule type" value="Genomic_DNA"/>
</dbReference>
<reference evidence="2 3" key="1">
    <citation type="submission" date="2021-03" db="EMBL/GenBank/DDBJ databases">
        <authorList>
            <person name="Stanton E."/>
        </authorList>
    </citation>
    <scope>NUCLEOTIDE SEQUENCE [LARGE SCALE GENOMIC DNA]</scope>
    <source>
        <strain evidence="2 3">2020EL-00037</strain>
    </source>
</reference>
<evidence type="ECO:0000313" key="2">
    <source>
        <dbReference type="EMBL" id="MBQ0600820.1"/>
    </source>
</evidence>
<dbReference type="InterPro" id="IPR019106">
    <property type="entry name" value="T4SS_TrbC"/>
</dbReference>
<dbReference type="Proteomes" id="UP000673434">
    <property type="component" value="Unassembled WGS sequence"/>
</dbReference>
<dbReference type="InterPro" id="IPR036249">
    <property type="entry name" value="Thioredoxin-like_sf"/>
</dbReference>
<keyword evidence="3" id="KW-1185">Reference proteome</keyword>
<dbReference type="SUPFAM" id="SSF52833">
    <property type="entry name" value="Thioredoxin-like"/>
    <property type="match status" value="1"/>
</dbReference>
<accession>A0AAP2FJM1</accession>
<evidence type="ECO:0000256" key="1">
    <source>
        <dbReference type="SAM" id="SignalP"/>
    </source>
</evidence>
<name>A0AAP2FJM1_KLEOX</name>
<feature type="signal peptide" evidence="1">
    <location>
        <begin position="1"/>
        <end position="24"/>
    </location>
</feature>
<keyword evidence="1" id="KW-0732">Signal</keyword>
<organism evidence="2 3">
    <name type="scientific">Klebsiella oxytoca</name>
    <dbReference type="NCBI Taxonomy" id="571"/>
    <lineage>
        <taxon>Bacteria</taxon>
        <taxon>Pseudomonadati</taxon>
        <taxon>Pseudomonadota</taxon>
        <taxon>Gammaproteobacteria</taxon>
        <taxon>Enterobacterales</taxon>
        <taxon>Enterobacteriaceae</taxon>
        <taxon>Klebsiella/Raoultella group</taxon>
        <taxon>Klebsiella</taxon>
    </lineage>
</organism>
<sequence length="418" mass="46841">MVRKHLYTVAIIAVTVLTSTSVFSVDGTKPPTRPDAYIPATSLPQRPAPLSEKDQLDLDELVKVANQKQADYEKESRETAIANHQKIGQMPVPKTEHEVITDAVTGAISEADIADREQNKIVGDFYYVLVSSSLSDDEIRNILAQYKNRNDVALVIRGVKDRQNILQELTHWQQLVLDSGSNTPVNLDPTIFKNYSVTSVPTIIHEKDGKLVARVSGVSNVGYLKDKNGDLGTAGPAKDITEISLLDIIEERIKNLDFDKMKTEALDSYWKKQKFEVFPDAIKRNQKTINPNVVIPQDILAPSGQVIAKKGRINPLEVIPFRLKLIFFDARSDWQRQIAKREYQNTKPGIQPILITTNIYGDGWKTFKDAGELYGAKSRLYMIQPGMSERFGVTALPSIVTSNGSQYVVDEYPKEEAR</sequence>
<comment type="caution">
    <text evidence="2">The sequence shown here is derived from an EMBL/GenBank/DDBJ whole genome shotgun (WGS) entry which is preliminary data.</text>
</comment>
<evidence type="ECO:0000313" key="3">
    <source>
        <dbReference type="Proteomes" id="UP000673434"/>
    </source>
</evidence>
<gene>
    <name evidence="2" type="ORF">J7S78_13565</name>
</gene>
<feature type="chain" id="PRO_5043038182" evidence="1">
    <location>
        <begin position="25"/>
        <end position="418"/>
    </location>
</feature>
<protein>
    <submittedName>
        <fullName evidence="2">Conjugal transfer protein</fullName>
    </submittedName>
</protein>
<dbReference type="Pfam" id="PF09673">
    <property type="entry name" value="TrbC_Ftype"/>
    <property type="match status" value="1"/>
</dbReference>
<dbReference type="RefSeq" id="WP_210846227.1">
    <property type="nucleotide sequence ID" value="NZ_JAGKON010000013.1"/>
</dbReference>
<proteinExistence type="predicted"/>
<dbReference type="AlphaFoldDB" id="A0AAP2FJM1"/>